<dbReference type="EMBL" id="JAGGLU010000003">
    <property type="protein sequence ID" value="MBP2057505.1"/>
    <property type="molecule type" value="Genomic_DNA"/>
</dbReference>
<dbReference type="PANTHER" id="PTHR42695:SF5">
    <property type="entry name" value="GLUTAMINE AMIDOTRANSFERASE YLR126C-RELATED"/>
    <property type="match status" value="1"/>
</dbReference>
<evidence type="ECO:0000259" key="1">
    <source>
        <dbReference type="Pfam" id="PF00117"/>
    </source>
</evidence>
<gene>
    <name evidence="2" type="ORF">J2Z60_000676</name>
</gene>
<proteinExistence type="predicted"/>
<feature type="domain" description="Glutamine amidotransferase" evidence="1">
    <location>
        <begin position="43"/>
        <end position="170"/>
    </location>
</feature>
<dbReference type="CDD" id="cd01741">
    <property type="entry name" value="GATase1_1"/>
    <property type="match status" value="1"/>
</dbReference>
<accession>A0ABS4MCU9</accession>
<comment type="caution">
    <text evidence="2">The sequence shown here is derived from an EMBL/GenBank/DDBJ whole genome shotgun (WGS) entry which is preliminary data.</text>
</comment>
<dbReference type="RefSeq" id="WP_209686253.1">
    <property type="nucleotide sequence ID" value="NZ_JAGGLU010000003.1"/>
</dbReference>
<protein>
    <submittedName>
        <fullName evidence="2">GMP synthase-like glutamine amidotransferase</fullName>
    </submittedName>
</protein>
<organism evidence="2 3">
    <name type="scientific">Lactobacillus colini</name>
    <dbReference type="NCBI Taxonomy" id="1819254"/>
    <lineage>
        <taxon>Bacteria</taxon>
        <taxon>Bacillati</taxon>
        <taxon>Bacillota</taxon>
        <taxon>Bacilli</taxon>
        <taxon>Lactobacillales</taxon>
        <taxon>Lactobacillaceae</taxon>
        <taxon>Lactobacillus</taxon>
    </lineage>
</organism>
<dbReference type="PROSITE" id="PS51273">
    <property type="entry name" value="GATASE_TYPE_1"/>
    <property type="match status" value="1"/>
</dbReference>
<dbReference type="Pfam" id="PF00117">
    <property type="entry name" value="GATase"/>
    <property type="match status" value="1"/>
</dbReference>
<keyword evidence="3" id="KW-1185">Reference proteome</keyword>
<name>A0ABS4MCU9_9LACO</name>
<evidence type="ECO:0000313" key="2">
    <source>
        <dbReference type="EMBL" id="MBP2057505.1"/>
    </source>
</evidence>
<evidence type="ECO:0000313" key="3">
    <source>
        <dbReference type="Proteomes" id="UP001519292"/>
    </source>
</evidence>
<dbReference type="InterPro" id="IPR017926">
    <property type="entry name" value="GATASE"/>
</dbReference>
<dbReference type="InterPro" id="IPR029062">
    <property type="entry name" value="Class_I_gatase-like"/>
</dbReference>
<dbReference type="InterPro" id="IPR044992">
    <property type="entry name" value="ChyE-like"/>
</dbReference>
<dbReference type="PANTHER" id="PTHR42695">
    <property type="entry name" value="GLUTAMINE AMIDOTRANSFERASE YLR126C-RELATED"/>
    <property type="match status" value="1"/>
</dbReference>
<sequence>MRVNVLQHTPNEGPGSIKTWADQNHHEFYVYHPETFGHLPSIDETDLLIILGSPMSPNDDLTWIKQERELIKQMLDRHKPMFGACFGAQQIVKTLGYQVLDAPHKEVGWAPVYLKSKKIPDIPSKLSALHWHQQMFEIPKEAELLFVSDLVENQGFLLGDNIVGLQFHFEPEIDNVREIAINDQDYPAEDNDLHQTYQDIIAHGVPEENKSVMFKILDFITNKH</sequence>
<dbReference type="Gene3D" id="3.40.50.880">
    <property type="match status" value="1"/>
</dbReference>
<dbReference type="SUPFAM" id="SSF52317">
    <property type="entry name" value="Class I glutamine amidotransferase-like"/>
    <property type="match status" value="1"/>
</dbReference>
<dbReference type="Proteomes" id="UP001519292">
    <property type="component" value="Unassembled WGS sequence"/>
</dbReference>
<reference evidence="2 3" key="1">
    <citation type="submission" date="2021-03" db="EMBL/GenBank/DDBJ databases">
        <title>Genomic Encyclopedia of Type Strains, Phase IV (KMG-IV): sequencing the most valuable type-strain genomes for metagenomic binning, comparative biology and taxonomic classification.</title>
        <authorList>
            <person name="Goeker M."/>
        </authorList>
    </citation>
    <scope>NUCLEOTIDE SEQUENCE [LARGE SCALE GENOMIC DNA]</scope>
    <source>
        <strain evidence="2 3">DSM 101872</strain>
    </source>
</reference>